<dbReference type="VEuPathDB" id="CryptoDB:Vbra_9597"/>
<dbReference type="InterPro" id="IPR007185">
    <property type="entry name" value="DNA_pol_a/d/e_bsu"/>
</dbReference>
<feature type="region of interest" description="Disordered" evidence="7">
    <location>
        <begin position="592"/>
        <end position="631"/>
    </location>
</feature>
<organism evidence="9 10">
    <name type="scientific">Vitrella brassicaformis (strain CCMP3155)</name>
    <dbReference type="NCBI Taxonomy" id="1169540"/>
    <lineage>
        <taxon>Eukaryota</taxon>
        <taxon>Sar</taxon>
        <taxon>Alveolata</taxon>
        <taxon>Colpodellida</taxon>
        <taxon>Vitrellaceae</taxon>
        <taxon>Vitrella</taxon>
    </lineage>
</organism>
<dbReference type="GO" id="GO:0006261">
    <property type="term" value="P:DNA-templated DNA replication"/>
    <property type="evidence" value="ECO:0007669"/>
    <property type="project" value="InterPro"/>
</dbReference>
<dbReference type="AlphaFoldDB" id="A0A0G4G267"/>
<feature type="domain" description="DNA polymerase alpha/delta/epsilon subunit B" evidence="8">
    <location>
        <begin position="345"/>
        <end position="554"/>
    </location>
</feature>
<dbReference type="InterPro" id="IPR016266">
    <property type="entry name" value="POLE2"/>
</dbReference>
<evidence type="ECO:0000256" key="7">
    <source>
        <dbReference type="SAM" id="MobiDB-lite"/>
    </source>
</evidence>
<keyword evidence="3" id="KW-0235">DNA replication</keyword>
<keyword evidence="5" id="KW-0539">Nucleus</keyword>
<feature type="compositionally biased region" description="Basic and acidic residues" evidence="7">
    <location>
        <begin position="42"/>
        <end position="52"/>
    </location>
</feature>
<dbReference type="GO" id="GO:0042276">
    <property type="term" value="P:error-prone translesion synthesis"/>
    <property type="evidence" value="ECO:0007669"/>
    <property type="project" value="TreeGrafter"/>
</dbReference>
<evidence type="ECO:0000313" key="10">
    <source>
        <dbReference type="Proteomes" id="UP000041254"/>
    </source>
</evidence>
<evidence type="ECO:0000256" key="3">
    <source>
        <dbReference type="ARBA" id="ARBA00022705"/>
    </source>
</evidence>
<evidence type="ECO:0000256" key="1">
    <source>
        <dbReference type="ARBA" id="ARBA00004123"/>
    </source>
</evidence>
<gene>
    <name evidence="9" type="ORF">Vbra_9597</name>
</gene>
<evidence type="ECO:0000256" key="6">
    <source>
        <dbReference type="ARBA" id="ARBA00032930"/>
    </source>
</evidence>
<dbReference type="GO" id="GO:0008622">
    <property type="term" value="C:epsilon DNA polymerase complex"/>
    <property type="evidence" value="ECO:0007669"/>
    <property type="project" value="InterPro"/>
</dbReference>
<accession>A0A0G4G267</accession>
<dbReference type="PANTHER" id="PTHR12708:SF0">
    <property type="entry name" value="DNA POLYMERASE EPSILON SUBUNIT 2"/>
    <property type="match status" value="1"/>
</dbReference>
<keyword evidence="4" id="KW-0238">DNA-binding</keyword>
<dbReference type="Pfam" id="PF04042">
    <property type="entry name" value="DNA_pol_E_B"/>
    <property type="match status" value="1"/>
</dbReference>
<dbReference type="PANTHER" id="PTHR12708">
    <property type="entry name" value="DNA POLYMERASE EPSILON SUBUNIT B"/>
    <property type="match status" value="1"/>
</dbReference>
<feature type="region of interest" description="Disordered" evidence="7">
    <location>
        <begin position="1"/>
        <end position="52"/>
    </location>
</feature>
<dbReference type="PhylomeDB" id="A0A0G4G267"/>
<comment type="similarity">
    <text evidence="2">Belongs to the DNA polymerase epsilon subunit B family.</text>
</comment>
<name>A0A0G4G267_VITBC</name>
<comment type="subcellular location">
    <subcellularLocation>
        <location evidence="1">Nucleus</location>
    </subcellularLocation>
</comment>
<proteinExistence type="inferred from homology"/>
<feature type="compositionally biased region" description="Acidic residues" evidence="7">
    <location>
        <begin position="1"/>
        <end position="14"/>
    </location>
</feature>
<dbReference type="Proteomes" id="UP000041254">
    <property type="component" value="Unassembled WGS sequence"/>
</dbReference>
<dbReference type="EMBL" id="CDMY01000543">
    <property type="protein sequence ID" value="CEM21842.1"/>
    <property type="molecule type" value="Genomic_DNA"/>
</dbReference>
<reference evidence="9 10" key="1">
    <citation type="submission" date="2014-11" db="EMBL/GenBank/DDBJ databases">
        <authorList>
            <person name="Zhu J."/>
            <person name="Qi W."/>
            <person name="Song R."/>
        </authorList>
    </citation>
    <scope>NUCLEOTIDE SEQUENCE [LARGE SCALE GENOMIC DNA]</scope>
</reference>
<sequence length="631" mass="71260">MDEDDPFADLDDVFNDQSSQAPPPPQQQQQQSQRAADGDGDGEGRDERERRQKLQRDICRAIGQLGFQLRPQAANQICAAVRAATDEEREQMLQRFIEKLQAYVQRRRLQSSTIDEAVAREILQQCVGSSDVGSFRELTAHLPKDCLAVINLYRDVVKHQFDSGTRTFVPARRPPSLCSAADNRNQLFRDRYNLIKYRLGRDERFRDAMEVERRGLLRASGADPSLVLTPVEGLLGNPGRKLTYGFLTRLEEDRFFLEDPHRNIPLNLDRAHSIGGYIMEESFVLAEGEVHNGVLHVGALSLPPAESCANCPREPNLFGAKVSKADRELMRELDARCPAHMRGIFVVCSEVHLDREETFCRLHNLCKGFVISGGIPTGFILMGNFSSQPFFRTAACVRAYRGGFEKLRELMQAFPQLTENTRWIIVPGPSDPGCDVLPRPPLAEYLTDYLRMHFPDSVEMATNPCRVRHFHREIVVFRQNLHRLLHRFALFANLDPGAKDKDRHMEVVRTLADSGHVCPVPLKVRSVVWDFDYTLALYPMPHTVLLGDMTSPFQTTYEGTLFCNTGQFTRDGVFFLYRPGHASGEMDESFVSDEDIDMDTLHEGAGEGAGQGEEEGEQQDNGGGENDTMQQ</sequence>
<dbReference type="InParanoid" id="A0A0G4G267"/>
<evidence type="ECO:0000256" key="4">
    <source>
        <dbReference type="ARBA" id="ARBA00023125"/>
    </source>
</evidence>
<dbReference type="STRING" id="1169540.A0A0G4G267"/>
<evidence type="ECO:0000256" key="2">
    <source>
        <dbReference type="ARBA" id="ARBA00009560"/>
    </source>
</evidence>
<dbReference type="OMA" id="FFCEGCF"/>
<dbReference type="GO" id="GO:0003677">
    <property type="term" value="F:DNA binding"/>
    <property type="evidence" value="ECO:0007669"/>
    <property type="project" value="UniProtKB-KW"/>
</dbReference>
<evidence type="ECO:0000259" key="8">
    <source>
        <dbReference type="Pfam" id="PF04042"/>
    </source>
</evidence>
<evidence type="ECO:0000313" key="9">
    <source>
        <dbReference type="EMBL" id="CEM21842.1"/>
    </source>
</evidence>
<evidence type="ECO:0000256" key="5">
    <source>
        <dbReference type="ARBA" id="ARBA00023242"/>
    </source>
</evidence>
<dbReference type="Gene3D" id="3.60.21.50">
    <property type="match status" value="1"/>
</dbReference>
<protein>
    <recommendedName>
        <fullName evidence="6">DNA polymerase II subunit 2</fullName>
    </recommendedName>
</protein>
<keyword evidence="10" id="KW-1185">Reference proteome</keyword>
<dbReference type="OrthoDB" id="10254730at2759"/>